<sequence>MVARNFGHGPCVDSAGSDEPRMTEPSSFQLGGQWSDPVAMDDGSNTTPAPDMPRGTSTPLVPGPLRVALPPIASPAQAASDLDQGRPGDFQTAQAYLLDLSGTSACSECQPCASWGPSQGSPCPDCDPTATCTDCDLIIAHRGDPQPLQVLLQVPRELQGPRDPQGPLQTDFCDCCDDLSHGSAAESASLSDFFTDLDEDFCLECEAKDPERPQASSCSCEHLGDVLSSNGVSGEPLTERVREPRPSRGFQGRTSMKRMKRIKLRDPPAAADDGLPRSLDQSLPPARRALDQSLAPAVAALSPRESATAPRVPDERARRAAVPVASDELLDEFRIQCVMGRLQSPREASSSSAATGPSEDVSGPSGVNSEPVLQLGRRREAARSVEGNESSMASPRSDNLSQLSQEKGPNPKTEQGDKGDGAYRFSTLAVPIGWSTLRALQNQVALSQPVADKEPLELHELDVAKHWVAHFV</sequence>
<organism evidence="2">
    <name type="scientific">Cyprideis torosa</name>
    <dbReference type="NCBI Taxonomy" id="163714"/>
    <lineage>
        <taxon>Eukaryota</taxon>
        <taxon>Metazoa</taxon>
        <taxon>Ecdysozoa</taxon>
        <taxon>Arthropoda</taxon>
        <taxon>Crustacea</taxon>
        <taxon>Oligostraca</taxon>
        <taxon>Ostracoda</taxon>
        <taxon>Podocopa</taxon>
        <taxon>Podocopida</taxon>
        <taxon>Cytherocopina</taxon>
        <taxon>Cytheroidea</taxon>
        <taxon>Cytherideidae</taxon>
        <taxon>Cyprideis</taxon>
    </lineage>
</organism>
<evidence type="ECO:0000313" key="2">
    <source>
        <dbReference type="EMBL" id="CAD7223596.1"/>
    </source>
</evidence>
<protein>
    <submittedName>
        <fullName evidence="2">Uncharacterized protein</fullName>
    </submittedName>
</protein>
<feature type="compositionally biased region" description="Polar residues" evidence="1">
    <location>
        <begin position="387"/>
        <end position="407"/>
    </location>
</feature>
<proteinExistence type="predicted"/>
<evidence type="ECO:0000256" key="1">
    <source>
        <dbReference type="SAM" id="MobiDB-lite"/>
    </source>
</evidence>
<accession>A0A7R8W2K1</accession>
<feature type="region of interest" description="Disordered" evidence="1">
    <location>
        <begin position="1"/>
        <end position="63"/>
    </location>
</feature>
<feature type="region of interest" description="Disordered" evidence="1">
    <location>
        <begin position="344"/>
        <end position="422"/>
    </location>
</feature>
<name>A0A7R8W2K1_9CRUS</name>
<dbReference type="EMBL" id="OB660227">
    <property type="protein sequence ID" value="CAD7223596.1"/>
    <property type="molecule type" value="Genomic_DNA"/>
</dbReference>
<feature type="region of interest" description="Disordered" evidence="1">
    <location>
        <begin position="229"/>
        <end position="282"/>
    </location>
</feature>
<feature type="compositionally biased region" description="Polar residues" evidence="1">
    <location>
        <begin position="346"/>
        <end position="355"/>
    </location>
</feature>
<dbReference type="AlphaFoldDB" id="A0A7R8W2K1"/>
<gene>
    <name evidence="2" type="ORF">CTOB1V02_LOCUS1576</name>
</gene>
<reference evidence="2" key="1">
    <citation type="submission" date="2020-11" db="EMBL/GenBank/DDBJ databases">
        <authorList>
            <person name="Tran Van P."/>
        </authorList>
    </citation>
    <scope>NUCLEOTIDE SEQUENCE</scope>
</reference>
<feature type="region of interest" description="Disordered" evidence="1">
    <location>
        <begin position="297"/>
        <end position="319"/>
    </location>
</feature>
<feature type="compositionally biased region" description="Basic and acidic residues" evidence="1">
    <location>
        <begin position="237"/>
        <end position="246"/>
    </location>
</feature>